<dbReference type="Pfam" id="PF00528">
    <property type="entry name" value="BPD_transp_1"/>
    <property type="match status" value="1"/>
</dbReference>
<evidence type="ECO:0000313" key="10">
    <source>
        <dbReference type="Proteomes" id="UP000315364"/>
    </source>
</evidence>
<keyword evidence="2 7" id="KW-0813">Transport</keyword>
<evidence type="ECO:0000256" key="1">
    <source>
        <dbReference type="ARBA" id="ARBA00004651"/>
    </source>
</evidence>
<dbReference type="Gene3D" id="1.10.3720.10">
    <property type="entry name" value="MetI-like"/>
    <property type="match status" value="1"/>
</dbReference>
<dbReference type="OrthoDB" id="9773727at2"/>
<evidence type="ECO:0000259" key="8">
    <source>
        <dbReference type="PROSITE" id="PS50928"/>
    </source>
</evidence>
<dbReference type="InterPro" id="IPR035906">
    <property type="entry name" value="MetI-like_sf"/>
</dbReference>
<dbReference type="InterPro" id="IPR000515">
    <property type="entry name" value="MetI-like"/>
</dbReference>
<dbReference type="KEGG" id="dea:FPZ08_18805"/>
<feature type="domain" description="ABC transmembrane type-1" evidence="8">
    <location>
        <begin position="80"/>
        <end position="294"/>
    </location>
</feature>
<feature type="transmembrane region" description="Helical" evidence="7">
    <location>
        <begin position="273"/>
        <end position="295"/>
    </location>
</feature>
<evidence type="ECO:0000256" key="3">
    <source>
        <dbReference type="ARBA" id="ARBA00022475"/>
    </source>
</evidence>
<reference evidence="9 10" key="1">
    <citation type="submission" date="2019-07" db="EMBL/GenBank/DDBJ databases">
        <title>Full genome sequence of Devosia sp. Gsoil 520.</title>
        <authorList>
            <person name="Im W.-T."/>
        </authorList>
    </citation>
    <scope>NUCLEOTIDE SEQUENCE [LARGE SCALE GENOMIC DNA]</scope>
    <source>
        <strain evidence="9 10">Gsoil 520</strain>
    </source>
</reference>
<feature type="transmembrane region" description="Helical" evidence="7">
    <location>
        <begin position="117"/>
        <end position="138"/>
    </location>
</feature>
<evidence type="ECO:0000256" key="5">
    <source>
        <dbReference type="ARBA" id="ARBA00022989"/>
    </source>
</evidence>
<dbReference type="PANTHER" id="PTHR30193:SF37">
    <property type="entry name" value="INNER MEMBRANE ABC TRANSPORTER PERMEASE PROTEIN YCJO"/>
    <property type="match status" value="1"/>
</dbReference>
<evidence type="ECO:0000313" key="9">
    <source>
        <dbReference type="EMBL" id="QDZ12618.1"/>
    </source>
</evidence>
<dbReference type="Proteomes" id="UP000315364">
    <property type="component" value="Chromosome"/>
</dbReference>
<dbReference type="GO" id="GO:0055085">
    <property type="term" value="P:transmembrane transport"/>
    <property type="evidence" value="ECO:0007669"/>
    <property type="project" value="InterPro"/>
</dbReference>
<proteinExistence type="inferred from homology"/>
<dbReference type="PANTHER" id="PTHR30193">
    <property type="entry name" value="ABC TRANSPORTER PERMEASE PROTEIN"/>
    <property type="match status" value="1"/>
</dbReference>
<keyword evidence="10" id="KW-1185">Reference proteome</keyword>
<evidence type="ECO:0000256" key="4">
    <source>
        <dbReference type="ARBA" id="ARBA00022692"/>
    </source>
</evidence>
<dbReference type="AlphaFoldDB" id="A0A5B8LW57"/>
<dbReference type="SUPFAM" id="SSF161098">
    <property type="entry name" value="MetI-like"/>
    <property type="match status" value="1"/>
</dbReference>
<accession>A0A5B8LW57</accession>
<feature type="transmembrane region" description="Helical" evidence="7">
    <location>
        <begin position="84"/>
        <end position="105"/>
    </location>
</feature>
<protein>
    <submittedName>
        <fullName evidence="9">Sugar ABC transporter permease</fullName>
    </submittedName>
</protein>
<feature type="transmembrane region" description="Helical" evidence="7">
    <location>
        <begin position="21"/>
        <end position="41"/>
    </location>
</feature>
<keyword evidence="3" id="KW-1003">Cell membrane</keyword>
<dbReference type="InterPro" id="IPR051393">
    <property type="entry name" value="ABC_transporter_permease"/>
</dbReference>
<dbReference type="PROSITE" id="PS50928">
    <property type="entry name" value="ABC_TM1"/>
    <property type="match status" value="1"/>
</dbReference>
<evidence type="ECO:0000256" key="7">
    <source>
        <dbReference type="RuleBase" id="RU363032"/>
    </source>
</evidence>
<keyword evidence="6 7" id="KW-0472">Membrane</keyword>
<gene>
    <name evidence="9" type="ORF">FPZ08_18805</name>
</gene>
<dbReference type="EMBL" id="CP042304">
    <property type="protein sequence ID" value="QDZ12618.1"/>
    <property type="molecule type" value="Genomic_DNA"/>
</dbReference>
<dbReference type="GO" id="GO:0005886">
    <property type="term" value="C:plasma membrane"/>
    <property type="evidence" value="ECO:0007669"/>
    <property type="project" value="UniProtKB-SubCell"/>
</dbReference>
<dbReference type="CDD" id="cd06261">
    <property type="entry name" value="TM_PBP2"/>
    <property type="match status" value="1"/>
</dbReference>
<keyword evidence="5 7" id="KW-1133">Transmembrane helix</keyword>
<dbReference type="RefSeq" id="WP_146291803.1">
    <property type="nucleotide sequence ID" value="NZ_CP042304.1"/>
</dbReference>
<evidence type="ECO:0000256" key="2">
    <source>
        <dbReference type="ARBA" id="ARBA00022448"/>
    </source>
</evidence>
<name>A0A5B8LW57_9HYPH</name>
<feature type="transmembrane region" description="Helical" evidence="7">
    <location>
        <begin position="214"/>
        <end position="236"/>
    </location>
</feature>
<evidence type="ECO:0000256" key="6">
    <source>
        <dbReference type="ARBA" id="ARBA00023136"/>
    </source>
</evidence>
<sequence>MSARSLLARHIRGYSVRDMAVAALFLLPCLIIFAAFVLYPLGRTFHLSFFSNDLLGRPVHFVGLEQYYRIVSDPYLVGVMGTTALFLAYTVLPGIIIGLGLALLLQPKIAAIGVFRALLATPFAFSVAAAAVVFNVFYRPGIGLFNGLLQQMGLPAIDWLTSPNYALGSVAVVSIWRYMGYTLIVCLAGLQSIPDELYEAARIDGASSWHRFRYITLPLMTPTLFFLLVVSTIHSLQTFGEIKLMTAGGPVNSTTTLVYSLYKSAFAYGSSDYGLASALGVVLLLVVTVITVIQFRFLQRKVFYS</sequence>
<keyword evidence="4 7" id="KW-0812">Transmembrane</keyword>
<organism evidence="9 10">
    <name type="scientific">Devosia ginsengisoli</name>
    <dbReference type="NCBI Taxonomy" id="400770"/>
    <lineage>
        <taxon>Bacteria</taxon>
        <taxon>Pseudomonadati</taxon>
        <taxon>Pseudomonadota</taxon>
        <taxon>Alphaproteobacteria</taxon>
        <taxon>Hyphomicrobiales</taxon>
        <taxon>Devosiaceae</taxon>
        <taxon>Devosia</taxon>
    </lineage>
</organism>
<comment type="subcellular location">
    <subcellularLocation>
        <location evidence="1 7">Cell membrane</location>
        <topology evidence="1 7">Multi-pass membrane protein</topology>
    </subcellularLocation>
</comment>
<comment type="similarity">
    <text evidence="7">Belongs to the binding-protein-dependent transport system permease family.</text>
</comment>